<dbReference type="InterPro" id="IPR036271">
    <property type="entry name" value="Tet_transcr_reg_TetR-rel_C_sf"/>
</dbReference>
<sequence>MARPRSEDRRNAILGAASRVVATEGLGASTSGIAREAGVSNGSLFVYFETKSVLLNELYVSLKTEMGAMAVDGLPDGSDPHDQVRHLWDQWMRWATSHPDKRRALAQLAVSDDITAESRQAARSGFGGIAELLDRCRQRGPVRDAPLGFLLEIMNAMADATVDAIQRHPDHAEEYSRIAFDALWRVLG</sequence>
<evidence type="ECO:0000313" key="4">
    <source>
        <dbReference type="EMBL" id="XCG61817.1"/>
    </source>
</evidence>
<dbReference type="InterPro" id="IPR009057">
    <property type="entry name" value="Homeodomain-like_sf"/>
</dbReference>
<keyword evidence="1 2" id="KW-0238">DNA-binding</keyword>
<dbReference type="PANTHER" id="PTHR30055:SF222">
    <property type="entry name" value="REGULATORY PROTEIN"/>
    <property type="match status" value="1"/>
</dbReference>
<dbReference type="PANTHER" id="PTHR30055">
    <property type="entry name" value="HTH-TYPE TRANSCRIPTIONAL REGULATOR RUTR"/>
    <property type="match status" value="1"/>
</dbReference>
<feature type="domain" description="HTH tetR-type" evidence="3">
    <location>
        <begin position="7"/>
        <end position="66"/>
    </location>
</feature>
<dbReference type="PROSITE" id="PS01081">
    <property type="entry name" value="HTH_TETR_1"/>
    <property type="match status" value="1"/>
</dbReference>
<dbReference type="PRINTS" id="PR00455">
    <property type="entry name" value="HTHTETR"/>
</dbReference>
<evidence type="ECO:0000256" key="1">
    <source>
        <dbReference type="ARBA" id="ARBA00023125"/>
    </source>
</evidence>
<dbReference type="InterPro" id="IPR023772">
    <property type="entry name" value="DNA-bd_HTH_TetR-type_CS"/>
</dbReference>
<gene>
    <name evidence="4" type="ORF">ABLG96_10975</name>
</gene>
<dbReference type="GO" id="GO:0003677">
    <property type="term" value="F:DNA binding"/>
    <property type="evidence" value="ECO:0007669"/>
    <property type="project" value="UniProtKB-UniRule"/>
</dbReference>
<proteinExistence type="predicted"/>
<dbReference type="Pfam" id="PF00440">
    <property type="entry name" value="TetR_N"/>
    <property type="match status" value="1"/>
</dbReference>
<dbReference type="SUPFAM" id="SSF46689">
    <property type="entry name" value="Homeodomain-like"/>
    <property type="match status" value="1"/>
</dbReference>
<dbReference type="PROSITE" id="PS50977">
    <property type="entry name" value="HTH_TETR_2"/>
    <property type="match status" value="1"/>
</dbReference>
<evidence type="ECO:0000259" key="3">
    <source>
        <dbReference type="PROSITE" id="PS50977"/>
    </source>
</evidence>
<dbReference type="InterPro" id="IPR001647">
    <property type="entry name" value="HTH_TetR"/>
</dbReference>
<reference evidence="4" key="1">
    <citation type="submission" date="2024-05" db="EMBL/GenBank/DDBJ databases">
        <authorList>
            <person name="Cai S.Y."/>
            <person name="Jin L.M."/>
            <person name="Li H.R."/>
        </authorList>
    </citation>
    <scope>NUCLEOTIDE SEQUENCE</scope>
    <source>
        <strain evidence="4">A5-74</strain>
    </source>
</reference>
<dbReference type="InterPro" id="IPR050109">
    <property type="entry name" value="HTH-type_TetR-like_transc_reg"/>
</dbReference>
<evidence type="ECO:0000256" key="2">
    <source>
        <dbReference type="PROSITE-ProRule" id="PRU00335"/>
    </source>
</evidence>
<dbReference type="GO" id="GO:0006355">
    <property type="term" value="P:regulation of DNA-templated transcription"/>
    <property type="evidence" value="ECO:0007669"/>
    <property type="project" value="UniProtKB-ARBA"/>
</dbReference>
<dbReference type="RefSeq" id="WP_353647433.1">
    <property type="nucleotide sequence ID" value="NZ_CP159218.1"/>
</dbReference>
<name>A0AAU8DKB3_9ACTN</name>
<accession>A0AAU8DKB3</accession>
<protein>
    <submittedName>
        <fullName evidence="4">TetR/AcrR family transcriptional regulator</fullName>
    </submittedName>
</protein>
<organism evidence="4">
    <name type="scientific">Nakamurella sp. A5-74</name>
    <dbReference type="NCBI Taxonomy" id="3158264"/>
    <lineage>
        <taxon>Bacteria</taxon>
        <taxon>Bacillati</taxon>
        <taxon>Actinomycetota</taxon>
        <taxon>Actinomycetes</taxon>
        <taxon>Nakamurellales</taxon>
        <taxon>Nakamurellaceae</taxon>
        <taxon>Nakamurella</taxon>
    </lineage>
</organism>
<dbReference type="SUPFAM" id="SSF48498">
    <property type="entry name" value="Tetracyclin repressor-like, C-terminal domain"/>
    <property type="match status" value="1"/>
</dbReference>
<feature type="DNA-binding region" description="H-T-H motif" evidence="2">
    <location>
        <begin position="29"/>
        <end position="48"/>
    </location>
</feature>
<dbReference type="Gene3D" id="1.10.357.10">
    <property type="entry name" value="Tetracycline Repressor, domain 2"/>
    <property type="match status" value="1"/>
</dbReference>
<dbReference type="AlphaFoldDB" id="A0AAU8DKB3"/>
<dbReference type="EMBL" id="CP159218">
    <property type="protein sequence ID" value="XCG61817.1"/>
    <property type="molecule type" value="Genomic_DNA"/>
</dbReference>